<dbReference type="Gene3D" id="3.40.50.300">
    <property type="entry name" value="P-loop containing nucleotide triphosphate hydrolases"/>
    <property type="match status" value="1"/>
</dbReference>
<dbReference type="InterPro" id="IPR003593">
    <property type="entry name" value="AAA+_ATPase"/>
</dbReference>
<dbReference type="CDD" id="cd03216">
    <property type="entry name" value="ABC_Carb_Monos_I"/>
    <property type="match status" value="1"/>
</dbReference>
<keyword evidence="2 5" id="KW-0067">ATP-binding</keyword>
<dbReference type="InterPro" id="IPR003439">
    <property type="entry name" value="ABC_transporter-like_ATP-bd"/>
</dbReference>
<organism evidence="5 6">
    <name type="scientific">Microtetraspora malaysiensis</name>
    <dbReference type="NCBI Taxonomy" id="161358"/>
    <lineage>
        <taxon>Bacteria</taxon>
        <taxon>Bacillati</taxon>
        <taxon>Actinomycetota</taxon>
        <taxon>Actinomycetes</taxon>
        <taxon>Streptosporangiales</taxon>
        <taxon>Streptosporangiaceae</taxon>
        <taxon>Microtetraspora</taxon>
    </lineage>
</organism>
<reference evidence="5 6" key="1">
    <citation type="submission" date="2024-10" db="EMBL/GenBank/DDBJ databases">
        <title>The Natural Products Discovery Center: Release of the First 8490 Sequenced Strains for Exploring Actinobacteria Biosynthetic Diversity.</title>
        <authorList>
            <person name="Kalkreuter E."/>
            <person name="Kautsar S.A."/>
            <person name="Yang D."/>
            <person name="Bader C.D."/>
            <person name="Teijaro C.N."/>
            <person name="Fluegel L."/>
            <person name="Davis C.M."/>
            <person name="Simpson J.R."/>
            <person name="Lauterbach L."/>
            <person name="Steele A.D."/>
            <person name="Gui C."/>
            <person name="Meng S."/>
            <person name="Li G."/>
            <person name="Viehrig K."/>
            <person name="Ye F."/>
            <person name="Su P."/>
            <person name="Kiefer A.F."/>
            <person name="Nichols A."/>
            <person name="Cepeda A.J."/>
            <person name="Yan W."/>
            <person name="Fan B."/>
            <person name="Jiang Y."/>
            <person name="Adhikari A."/>
            <person name="Zheng C.-J."/>
            <person name="Schuster L."/>
            <person name="Cowan T.M."/>
            <person name="Smanski M.J."/>
            <person name="Chevrette M.G."/>
            <person name="De Carvalho L.P.S."/>
            <person name="Shen B."/>
        </authorList>
    </citation>
    <scope>NUCLEOTIDE SEQUENCE [LARGE SCALE GENOMIC DNA]</scope>
    <source>
        <strain evidence="5 6">NPDC002173</strain>
    </source>
</reference>
<dbReference type="SMART" id="SM00382">
    <property type="entry name" value="AAA"/>
    <property type="match status" value="1"/>
</dbReference>
<sequence>MAPADGAAERTVDRVVMRDIRKRYGMVDALRGVTLRVGPGEVIGLVGDNAAGKSTLMKVLAGAVVPDSGEIVFDGQTVSFATPRDARELGIEMVYQDLALCDDIDVAGNLFLGREPRKAGGLLLDVARMHRDARQHLDALNIRIPLTDIPVGGLSGGQRQAVAIARAVTFGPKLLILDEPTAALAVAEVETVLELIKTVSAQGVSVILITHRLQDLFRVCDRLCVMYEGTLRADLDARATSLERLVSEIVAHDQIDSGKSDAGEAGGRKGNDTTEGARR</sequence>
<evidence type="ECO:0000313" key="5">
    <source>
        <dbReference type="EMBL" id="MFF3668604.1"/>
    </source>
</evidence>
<dbReference type="SUPFAM" id="SSF52540">
    <property type="entry name" value="P-loop containing nucleoside triphosphate hydrolases"/>
    <property type="match status" value="1"/>
</dbReference>
<feature type="domain" description="ABC transporter" evidence="4">
    <location>
        <begin position="15"/>
        <end position="253"/>
    </location>
</feature>
<dbReference type="Pfam" id="PF00005">
    <property type="entry name" value="ABC_tran"/>
    <property type="match status" value="1"/>
</dbReference>
<keyword evidence="6" id="KW-1185">Reference proteome</keyword>
<dbReference type="RefSeq" id="WP_387414225.1">
    <property type="nucleotide sequence ID" value="NZ_CP191998.1"/>
</dbReference>
<dbReference type="EMBL" id="JBIASD010000016">
    <property type="protein sequence ID" value="MFF3668604.1"/>
    <property type="molecule type" value="Genomic_DNA"/>
</dbReference>
<proteinExistence type="predicted"/>
<protein>
    <submittedName>
        <fullName evidence="5">ATP-binding cassette domain-containing protein</fullName>
    </submittedName>
</protein>
<feature type="region of interest" description="Disordered" evidence="3">
    <location>
        <begin position="256"/>
        <end position="279"/>
    </location>
</feature>
<evidence type="ECO:0000256" key="1">
    <source>
        <dbReference type="ARBA" id="ARBA00022741"/>
    </source>
</evidence>
<dbReference type="PROSITE" id="PS00211">
    <property type="entry name" value="ABC_TRANSPORTER_1"/>
    <property type="match status" value="1"/>
</dbReference>
<dbReference type="Proteomes" id="UP001602013">
    <property type="component" value="Unassembled WGS sequence"/>
</dbReference>
<evidence type="ECO:0000256" key="3">
    <source>
        <dbReference type="SAM" id="MobiDB-lite"/>
    </source>
</evidence>
<evidence type="ECO:0000313" key="6">
    <source>
        <dbReference type="Proteomes" id="UP001602013"/>
    </source>
</evidence>
<dbReference type="GO" id="GO:0005524">
    <property type="term" value="F:ATP binding"/>
    <property type="evidence" value="ECO:0007669"/>
    <property type="project" value="UniProtKB-KW"/>
</dbReference>
<evidence type="ECO:0000259" key="4">
    <source>
        <dbReference type="PROSITE" id="PS50893"/>
    </source>
</evidence>
<gene>
    <name evidence="5" type="ORF">ACFYXI_23750</name>
</gene>
<keyword evidence="1" id="KW-0547">Nucleotide-binding</keyword>
<name>A0ABW6SUC7_9ACTN</name>
<dbReference type="PROSITE" id="PS50893">
    <property type="entry name" value="ABC_TRANSPORTER_2"/>
    <property type="match status" value="1"/>
</dbReference>
<dbReference type="PANTHER" id="PTHR43790">
    <property type="entry name" value="CARBOHYDRATE TRANSPORT ATP-BINDING PROTEIN MG119-RELATED"/>
    <property type="match status" value="1"/>
</dbReference>
<dbReference type="InterPro" id="IPR027417">
    <property type="entry name" value="P-loop_NTPase"/>
</dbReference>
<comment type="caution">
    <text evidence="5">The sequence shown here is derived from an EMBL/GenBank/DDBJ whole genome shotgun (WGS) entry which is preliminary data.</text>
</comment>
<dbReference type="InterPro" id="IPR050107">
    <property type="entry name" value="ABC_carbohydrate_import_ATPase"/>
</dbReference>
<evidence type="ECO:0000256" key="2">
    <source>
        <dbReference type="ARBA" id="ARBA00022840"/>
    </source>
</evidence>
<dbReference type="PANTHER" id="PTHR43790:SF8">
    <property type="entry name" value="SUGAR ABC TRANSPORTER ATP-BINDING PROTEIN"/>
    <property type="match status" value="1"/>
</dbReference>
<dbReference type="InterPro" id="IPR017871">
    <property type="entry name" value="ABC_transporter-like_CS"/>
</dbReference>
<accession>A0ABW6SUC7</accession>